<keyword evidence="4" id="KW-1185">Reference proteome</keyword>
<evidence type="ECO:0000313" key="4">
    <source>
        <dbReference type="Proteomes" id="UP000315471"/>
    </source>
</evidence>
<feature type="transmembrane region" description="Helical" evidence="2">
    <location>
        <begin position="148"/>
        <end position="171"/>
    </location>
</feature>
<name>A0A5C6DNE4_9BACT</name>
<dbReference type="Proteomes" id="UP000315471">
    <property type="component" value="Unassembled WGS sequence"/>
</dbReference>
<feature type="compositionally biased region" description="Basic and acidic residues" evidence="1">
    <location>
        <begin position="115"/>
        <end position="132"/>
    </location>
</feature>
<reference evidence="3 4" key="1">
    <citation type="submission" date="2019-02" db="EMBL/GenBank/DDBJ databases">
        <title>Deep-cultivation of Planctomycetes and their phenomic and genomic characterization uncovers novel biology.</title>
        <authorList>
            <person name="Wiegand S."/>
            <person name="Jogler M."/>
            <person name="Boedeker C."/>
            <person name="Pinto D."/>
            <person name="Vollmers J."/>
            <person name="Rivas-Marin E."/>
            <person name="Kohn T."/>
            <person name="Peeters S.H."/>
            <person name="Heuer A."/>
            <person name="Rast P."/>
            <person name="Oberbeckmann S."/>
            <person name="Bunk B."/>
            <person name="Jeske O."/>
            <person name="Meyerdierks A."/>
            <person name="Storesund J.E."/>
            <person name="Kallscheuer N."/>
            <person name="Luecker S."/>
            <person name="Lage O.M."/>
            <person name="Pohl T."/>
            <person name="Merkel B.J."/>
            <person name="Hornburger P."/>
            <person name="Mueller R.-W."/>
            <person name="Bruemmer F."/>
            <person name="Labrenz M."/>
            <person name="Spormann A.M."/>
            <person name="Op Den Camp H."/>
            <person name="Overmann J."/>
            <person name="Amann R."/>
            <person name="Jetten M.S.M."/>
            <person name="Mascher T."/>
            <person name="Medema M.H."/>
            <person name="Devos D.P."/>
            <person name="Kaster A.-K."/>
            <person name="Ovreas L."/>
            <person name="Rohde M."/>
            <person name="Galperin M.Y."/>
            <person name="Jogler C."/>
        </authorList>
    </citation>
    <scope>NUCLEOTIDE SEQUENCE [LARGE SCALE GENOMIC DNA]</scope>
    <source>
        <strain evidence="3 4">Q31b</strain>
    </source>
</reference>
<keyword evidence="2" id="KW-0472">Membrane</keyword>
<feature type="transmembrane region" description="Helical" evidence="2">
    <location>
        <begin position="183"/>
        <end position="207"/>
    </location>
</feature>
<sequence>MSPFGLEGTQLHGPVAHTTGKDMTPSGPKPSKPNPSEGSPRAFPNTAWVFGRALRAVFLGWAIAMLLGWGILALMNSASVASFLLISLGSGIIGFVAMLPGVLAQIGQATGSSIKKSDEPEKSVSQEDSRHDTFGYTRGSREQTWAEFGRFTVAWGTAMIIRLLGTVAMFVYCRYQLAESPQWLAITLLGWYVYLTTIEIGTIGWFMNLPGQR</sequence>
<evidence type="ECO:0000313" key="3">
    <source>
        <dbReference type="EMBL" id="TWU37705.1"/>
    </source>
</evidence>
<protein>
    <submittedName>
        <fullName evidence="3">Uncharacterized protein</fullName>
    </submittedName>
</protein>
<dbReference type="AlphaFoldDB" id="A0A5C6DNE4"/>
<keyword evidence="2" id="KW-1133">Transmembrane helix</keyword>
<feature type="region of interest" description="Disordered" evidence="1">
    <location>
        <begin position="1"/>
        <end position="41"/>
    </location>
</feature>
<feature type="transmembrane region" description="Helical" evidence="2">
    <location>
        <begin position="56"/>
        <end position="75"/>
    </location>
</feature>
<dbReference type="EMBL" id="SJPY01000007">
    <property type="protein sequence ID" value="TWU37705.1"/>
    <property type="molecule type" value="Genomic_DNA"/>
</dbReference>
<organism evidence="3 4">
    <name type="scientific">Novipirellula aureliae</name>
    <dbReference type="NCBI Taxonomy" id="2527966"/>
    <lineage>
        <taxon>Bacteria</taxon>
        <taxon>Pseudomonadati</taxon>
        <taxon>Planctomycetota</taxon>
        <taxon>Planctomycetia</taxon>
        <taxon>Pirellulales</taxon>
        <taxon>Pirellulaceae</taxon>
        <taxon>Novipirellula</taxon>
    </lineage>
</organism>
<accession>A0A5C6DNE4</accession>
<evidence type="ECO:0000256" key="2">
    <source>
        <dbReference type="SAM" id="Phobius"/>
    </source>
</evidence>
<feature type="transmembrane region" description="Helical" evidence="2">
    <location>
        <begin position="81"/>
        <end position="106"/>
    </location>
</feature>
<feature type="region of interest" description="Disordered" evidence="1">
    <location>
        <begin position="113"/>
        <end position="132"/>
    </location>
</feature>
<comment type="caution">
    <text evidence="3">The sequence shown here is derived from an EMBL/GenBank/DDBJ whole genome shotgun (WGS) entry which is preliminary data.</text>
</comment>
<proteinExistence type="predicted"/>
<evidence type="ECO:0000256" key="1">
    <source>
        <dbReference type="SAM" id="MobiDB-lite"/>
    </source>
</evidence>
<gene>
    <name evidence="3" type="ORF">Q31b_44940</name>
</gene>
<keyword evidence="2" id="KW-0812">Transmembrane</keyword>